<dbReference type="Proteomes" id="UP000734854">
    <property type="component" value="Unassembled WGS sequence"/>
</dbReference>
<feature type="region of interest" description="Disordered" evidence="10">
    <location>
        <begin position="1"/>
        <end position="25"/>
    </location>
</feature>
<evidence type="ECO:0000256" key="3">
    <source>
        <dbReference type="ARBA" id="ARBA00022512"/>
    </source>
</evidence>
<dbReference type="PANTHER" id="PTHR31375">
    <property type="match status" value="1"/>
</dbReference>
<evidence type="ECO:0000256" key="9">
    <source>
        <dbReference type="RuleBase" id="RU361169"/>
    </source>
</evidence>
<dbReference type="GO" id="GO:0005975">
    <property type="term" value="P:carbohydrate metabolic process"/>
    <property type="evidence" value="ECO:0007669"/>
    <property type="project" value="InterPro"/>
</dbReference>
<evidence type="ECO:0000313" key="11">
    <source>
        <dbReference type="EMBL" id="KAG6488233.1"/>
    </source>
</evidence>
<protein>
    <recommendedName>
        <fullName evidence="13">Polygalacturonase</fullName>
    </recommendedName>
</protein>
<dbReference type="InterPro" id="IPR011990">
    <property type="entry name" value="TPR-like_helical_dom_sf"/>
</dbReference>
<organism evidence="11 12">
    <name type="scientific">Zingiber officinale</name>
    <name type="common">Ginger</name>
    <name type="synonym">Amomum zingiber</name>
    <dbReference type="NCBI Taxonomy" id="94328"/>
    <lineage>
        <taxon>Eukaryota</taxon>
        <taxon>Viridiplantae</taxon>
        <taxon>Streptophyta</taxon>
        <taxon>Embryophyta</taxon>
        <taxon>Tracheophyta</taxon>
        <taxon>Spermatophyta</taxon>
        <taxon>Magnoliopsida</taxon>
        <taxon>Liliopsida</taxon>
        <taxon>Zingiberales</taxon>
        <taxon>Zingiberaceae</taxon>
        <taxon>Zingiber</taxon>
    </lineage>
</organism>
<dbReference type="InterPro" id="IPR011050">
    <property type="entry name" value="Pectin_lyase_fold/virulence"/>
</dbReference>
<evidence type="ECO:0000256" key="8">
    <source>
        <dbReference type="PROSITE-ProRule" id="PRU10052"/>
    </source>
</evidence>
<gene>
    <name evidence="11" type="ORF">ZIOFF_056992</name>
</gene>
<comment type="caution">
    <text evidence="11">The sequence shown here is derived from an EMBL/GenBank/DDBJ whole genome shotgun (WGS) entry which is preliminary data.</text>
</comment>
<reference evidence="11 12" key="1">
    <citation type="submission" date="2020-08" db="EMBL/GenBank/DDBJ databases">
        <title>Plant Genome Project.</title>
        <authorList>
            <person name="Zhang R.-G."/>
        </authorList>
    </citation>
    <scope>NUCLEOTIDE SEQUENCE [LARGE SCALE GENOMIC DNA]</scope>
    <source>
        <tissue evidence="11">Rhizome</tissue>
    </source>
</reference>
<dbReference type="Gene3D" id="2.160.20.10">
    <property type="entry name" value="Single-stranded right-handed beta-helix, Pectin lyase-like"/>
    <property type="match status" value="2"/>
</dbReference>
<dbReference type="EMBL" id="JACMSC010000015">
    <property type="protein sequence ID" value="KAG6488233.1"/>
    <property type="molecule type" value="Genomic_DNA"/>
</dbReference>
<dbReference type="GO" id="GO:0071555">
    <property type="term" value="P:cell wall organization"/>
    <property type="evidence" value="ECO:0007669"/>
    <property type="project" value="UniProtKB-KW"/>
</dbReference>
<evidence type="ECO:0008006" key="13">
    <source>
        <dbReference type="Google" id="ProtNLM"/>
    </source>
</evidence>
<evidence type="ECO:0000256" key="7">
    <source>
        <dbReference type="ARBA" id="ARBA00023316"/>
    </source>
</evidence>
<comment type="subcellular location">
    <subcellularLocation>
        <location evidence="1">Secreted</location>
        <location evidence="1">Cell wall</location>
    </subcellularLocation>
</comment>
<keyword evidence="5 9" id="KW-0378">Hydrolase</keyword>
<dbReference type="Pfam" id="PF00295">
    <property type="entry name" value="Glyco_hydro_28"/>
    <property type="match status" value="1"/>
</dbReference>
<dbReference type="InterPro" id="IPR000743">
    <property type="entry name" value="Glyco_hydro_28"/>
</dbReference>
<evidence type="ECO:0000313" key="12">
    <source>
        <dbReference type="Proteomes" id="UP000734854"/>
    </source>
</evidence>
<keyword evidence="12" id="KW-1185">Reference proteome</keyword>
<evidence type="ECO:0000256" key="1">
    <source>
        <dbReference type="ARBA" id="ARBA00004191"/>
    </source>
</evidence>
<keyword evidence="3" id="KW-0134">Cell wall</keyword>
<dbReference type="InterPro" id="IPR012334">
    <property type="entry name" value="Pectin_lyas_fold"/>
</dbReference>
<accession>A0A8J5FPM9</accession>
<feature type="active site" evidence="8">
    <location>
        <position position="340"/>
    </location>
</feature>
<evidence type="ECO:0000256" key="6">
    <source>
        <dbReference type="ARBA" id="ARBA00023295"/>
    </source>
</evidence>
<dbReference type="PROSITE" id="PS00502">
    <property type="entry name" value="POLYGALACTURONASE"/>
    <property type="match status" value="1"/>
</dbReference>
<evidence type="ECO:0000256" key="2">
    <source>
        <dbReference type="ARBA" id="ARBA00008834"/>
    </source>
</evidence>
<keyword evidence="6 9" id="KW-0326">Glycosidase</keyword>
<name>A0A8J5FPM9_ZINOF</name>
<dbReference type="GO" id="GO:0004650">
    <property type="term" value="F:polygalacturonase activity"/>
    <property type="evidence" value="ECO:0007669"/>
    <property type="project" value="InterPro"/>
</dbReference>
<sequence>MQLDRRRPSLPSSLAPPPHFPPDALAVPAVPRLHAQDRPPPPPLPVSKLLAAASSLAEPAYALSIFHCIASPCLFHHTAVLRSLSSSPGARSVADAFSLFRSLHASPGLALNQFAFIPALKVLAQGLRLQLWRQLHALALKLGFLLYVNVRNTLIHLYCRCDRVSDDGLHLFDEMPLRDDRVISLGKDQLSPLTLMAILFLLPPIALPATFDVNNYGAIGDGKTDDSQAFLRAWAAVCKDASATPSQVLMNGCNNLVVKGLKLVNSQRSHLAITNCNDVLLSQLTITSPGDSPNTDGIDVSNSRRIRIEWSTIATGDDCIAINRGTYQINITGIACGPGHGISIGSLGKDKSSSEEVTDVIMRQCNFTRTTNGARIKTWQGGVGFASRIIFEDINFISTRNPIIIDQTYYDMPYGYYKNVLGAVKVTGVTYQRMHGTSPDPVAVTLTCSPLAPCSGIVMKEVMIRRDDGGATSSSCSNAFGSIGKECEPKVNCLTTTS</sequence>
<keyword evidence="4" id="KW-0964">Secreted</keyword>
<evidence type="ECO:0000256" key="10">
    <source>
        <dbReference type="SAM" id="MobiDB-lite"/>
    </source>
</evidence>
<proteinExistence type="inferred from homology"/>
<dbReference type="AlphaFoldDB" id="A0A8J5FPM9"/>
<dbReference type="SUPFAM" id="SSF51126">
    <property type="entry name" value="Pectin lyase-like"/>
    <property type="match status" value="1"/>
</dbReference>
<dbReference type="Gene3D" id="1.25.40.10">
    <property type="entry name" value="Tetratricopeptide repeat domain"/>
    <property type="match status" value="1"/>
</dbReference>
<evidence type="ECO:0000256" key="4">
    <source>
        <dbReference type="ARBA" id="ARBA00022525"/>
    </source>
</evidence>
<keyword evidence="7" id="KW-0961">Cell wall biogenesis/degradation</keyword>
<evidence type="ECO:0000256" key="5">
    <source>
        <dbReference type="ARBA" id="ARBA00022801"/>
    </source>
</evidence>
<comment type="similarity">
    <text evidence="2 9">Belongs to the glycosyl hydrolase 28 family.</text>
</comment>